<feature type="coiled-coil region" evidence="1">
    <location>
        <begin position="159"/>
        <end position="186"/>
    </location>
</feature>
<evidence type="ECO:0000313" key="2">
    <source>
        <dbReference type="EMBL" id="CAF1128389.1"/>
    </source>
</evidence>
<dbReference type="EMBL" id="CAJNOE010000297">
    <property type="protein sequence ID" value="CAF1128389.1"/>
    <property type="molecule type" value="Genomic_DNA"/>
</dbReference>
<dbReference type="AlphaFoldDB" id="A0A814R3N8"/>
<protein>
    <submittedName>
        <fullName evidence="2">Uncharacterized protein</fullName>
    </submittedName>
</protein>
<evidence type="ECO:0000313" key="3">
    <source>
        <dbReference type="EMBL" id="CAF4031198.1"/>
    </source>
</evidence>
<organism evidence="2 4">
    <name type="scientific">Adineta steineri</name>
    <dbReference type="NCBI Taxonomy" id="433720"/>
    <lineage>
        <taxon>Eukaryota</taxon>
        <taxon>Metazoa</taxon>
        <taxon>Spiralia</taxon>
        <taxon>Gnathifera</taxon>
        <taxon>Rotifera</taxon>
        <taxon>Eurotatoria</taxon>
        <taxon>Bdelloidea</taxon>
        <taxon>Adinetida</taxon>
        <taxon>Adinetidae</taxon>
        <taxon>Adineta</taxon>
    </lineage>
</organism>
<keyword evidence="1" id="KW-0175">Coiled coil</keyword>
<dbReference type="Proteomes" id="UP000663860">
    <property type="component" value="Unassembled WGS sequence"/>
</dbReference>
<proteinExistence type="predicted"/>
<accession>A0A814R3N8</accession>
<comment type="caution">
    <text evidence="2">The sequence shown here is derived from an EMBL/GenBank/DDBJ whole genome shotgun (WGS) entry which is preliminary data.</text>
</comment>
<sequence length="354" mass="41645">MSLEQQIQKESERFQALFDRLSDTQWSDGALPEAHNYLITCKDHVRLTQENITEFNTAVEKEHKRLLDIKGHGVRHTWYKVRGKLEERLDEQEKTWLQEFEKCKEEEERLIVLQEEVRSAETYLHECQTAYDEYINTKQKLDEMLEDFFSGSTPSYPEEDVMEQDLKKQEEQLISLQNQHRLLTHVFQLLHKAHQAVMIARRALDDALNMNTFDLFSKSSFADIAISSNLARARNASMQAQQFLNEAKRVSPNIPHIGQIFIRQDNLVFNIMFDNIWTDMSMRQTIHEALNRMCRADTFLLGILAGMKEQLERCEVDRDKKSKHVKCLATEHFIKRITIVQNIIKMPPPYSSEV</sequence>
<reference evidence="2" key="1">
    <citation type="submission" date="2021-02" db="EMBL/GenBank/DDBJ databases">
        <authorList>
            <person name="Nowell W R."/>
        </authorList>
    </citation>
    <scope>NUCLEOTIDE SEQUENCE</scope>
</reference>
<dbReference type="Proteomes" id="UP000663868">
    <property type="component" value="Unassembled WGS sequence"/>
</dbReference>
<dbReference type="PANTHER" id="PTHR21974:SF2">
    <property type="entry name" value="RE15880P"/>
    <property type="match status" value="1"/>
</dbReference>
<name>A0A814R3N8_9BILA</name>
<evidence type="ECO:0000313" key="4">
    <source>
        <dbReference type="Proteomes" id="UP000663860"/>
    </source>
</evidence>
<gene>
    <name evidence="2" type="ORF">IZO911_LOCUS24546</name>
    <name evidence="3" type="ORF">KXQ929_LOCUS30299</name>
</gene>
<dbReference type="PANTHER" id="PTHR21974">
    <property type="entry name" value="RE15880P"/>
    <property type="match status" value="1"/>
</dbReference>
<evidence type="ECO:0000256" key="1">
    <source>
        <dbReference type="SAM" id="Coils"/>
    </source>
</evidence>
<dbReference type="EMBL" id="CAJOBB010003272">
    <property type="protein sequence ID" value="CAF4031198.1"/>
    <property type="molecule type" value="Genomic_DNA"/>
</dbReference>